<evidence type="ECO:0000256" key="1">
    <source>
        <dbReference type="ARBA" id="ARBA00004123"/>
    </source>
</evidence>
<feature type="region of interest" description="Disordered" evidence="15">
    <location>
        <begin position="29"/>
        <end position="62"/>
    </location>
</feature>
<dbReference type="SFLD" id="SFLDG01129">
    <property type="entry name" value="C1.5:_HAD__Beta-PGM__Phosphata"/>
    <property type="match status" value="1"/>
</dbReference>
<dbReference type="InterPro" id="IPR038102">
    <property type="entry name" value="EYA_dom_sf"/>
</dbReference>
<feature type="binding site" evidence="13">
    <location>
        <position position="659"/>
    </location>
    <ligand>
        <name>Mg(2+)</name>
        <dbReference type="ChEBI" id="CHEBI:18420"/>
    </ligand>
</feature>
<feature type="region of interest" description="Disordered" evidence="15">
    <location>
        <begin position="692"/>
        <end position="721"/>
    </location>
</feature>
<evidence type="ECO:0000256" key="4">
    <source>
        <dbReference type="ARBA" id="ARBA00022723"/>
    </source>
</evidence>
<dbReference type="EC" id="3.1.3.48" evidence="14"/>
<evidence type="ECO:0000256" key="13">
    <source>
        <dbReference type="PIRSR" id="PIRSR628472-2"/>
    </source>
</evidence>
<name>A0A226EYP6_FOLCA</name>
<evidence type="ECO:0000256" key="3">
    <source>
        <dbReference type="ARBA" id="ARBA00022473"/>
    </source>
</evidence>
<evidence type="ECO:0000256" key="11">
    <source>
        <dbReference type="ARBA" id="ARBA00051722"/>
    </source>
</evidence>
<dbReference type="Proteomes" id="UP000198287">
    <property type="component" value="Unassembled WGS sequence"/>
</dbReference>
<feature type="active site" description="Proton donor" evidence="12">
    <location>
        <position position="396"/>
    </location>
</feature>
<dbReference type="GO" id="GO:0005634">
    <property type="term" value="C:nucleus"/>
    <property type="evidence" value="ECO:0007669"/>
    <property type="project" value="UniProtKB-SubCell"/>
</dbReference>
<dbReference type="PANTHER" id="PTHR10190:SF16">
    <property type="entry name" value="DEVELOPMENTAL PROTEIN EYES ABSENT"/>
    <property type="match status" value="1"/>
</dbReference>
<sequence>MFATSREALHSYWELQFYFPFVSGQVKRERSDHSEESQTILSTDQSPPCSSNSPQTLLSDGQSHQWSHRAVIMGLSSDLPGNGDGKVVEGPKSSDNHHGESPFSNSDSVGSFSDKPADFTSAYSQLYQSGMGYNGGSYNQSSSFYNGGQGYAAAAVLSQQPYPGEPFCALVTTLGPPPCFSPSQPAKCKERLSASLPFFHSHDHNSVLKKGGRAQSCKATNGSYLYGGAPFGSGMSGGLGYPGGTGASYGSYPQYHQDYQYSTPFQPSAAASTASASYYGHHHHPSASSSSYYYNPSPSAPTTPTTTPTAYGSGSNPPVIPGWAAPITRIMIPNFQHFQHCLENLGFLPGEPSPPSPQIKEGKSRRSRTSGGRGRRPNPSPDPEHSLERVFIWDLDETLIIFHSLLTGTYAQRFRKDVPKSINLGVAMEELIYNLADIHFFFNDLEECDQSHVDDLASDDTNQDLSTYDFISDGFKTSSTNGGICLASGVRGGVDWMRKLAFRYRRIKEVYTGHRTNVSEYMESHISELRIDLVGRGVDLREMHPPVFRICFSASDGMINPQVREQWVHLRSEIEALTDNWTSLVMKCLSVINSRQNCVNVLVTTTQLVPALAKVLLYGLGPIFPIENIYSATKIGKDSCFERIVSRFGRKCTYIVLGDGKDEEKAAKQPFIIENLLNKKYKLNSCNLTTQQRVDKRDDDDDDKSGGCIPPSAQVPPPFGF</sequence>
<dbReference type="EMBL" id="LNIX01000001">
    <property type="protein sequence ID" value="OXA62722.1"/>
    <property type="molecule type" value="Genomic_DNA"/>
</dbReference>
<dbReference type="PANTHER" id="PTHR10190">
    <property type="entry name" value="EYES ABSENT"/>
    <property type="match status" value="1"/>
</dbReference>
<reference evidence="16 17" key="1">
    <citation type="submission" date="2015-12" db="EMBL/GenBank/DDBJ databases">
        <title>The genome of Folsomia candida.</title>
        <authorList>
            <person name="Faddeeva A."/>
            <person name="Derks M.F."/>
            <person name="Anvar Y."/>
            <person name="Smit S."/>
            <person name="Van Straalen N."/>
            <person name="Roelofs D."/>
        </authorList>
    </citation>
    <scope>NUCLEOTIDE SEQUENCE [LARGE SCALE GENOMIC DNA]</scope>
    <source>
        <strain evidence="16 17">VU population</strain>
        <tissue evidence="16">Whole body</tissue>
    </source>
</reference>
<keyword evidence="7 14" id="KW-0904">Protein phosphatase</keyword>
<evidence type="ECO:0000256" key="7">
    <source>
        <dbReference type="ARBA" id="ARBA00022912"/>
    </source>
</evidence>
<keyword evidence="9" id="KW-0804">Transcription</keyword>
<comment type="cofactor">
    <cofactor evidence="13 14">
        <name>Mg(2+)</name>
        <dbReference type="ChEBI" id="CHEBI:18420"/>
    </cofactor>
    <text evidence="13 14">Binds 1 Mg(2+) ion per subunit.</text>
</comment>
<protein>
    <recommendedName>
        <fullName evidence="14">Eyes absent homolog</fullName>
        <ecNumber evidence="14">3.1.3.48</ecNumber>
    </recommendedName>
</protein>
<feature type="compositionally biased region" description="Basic and acidic residues" evidence="15">
    <location>
        <begin position="86"/>
        <end position="100"/>
    </location>
</feature>
<comment type="caution">
    <text evidence="16">The sequence shown here is derived from an EMBL/GenBank/DDBJ whole genome shotgun (WGS) entry which is preliminary data.</text>
</comment>
<keyword evidence="5 14" id="KW-0378">Hydrolase</keyword>
<dbReference type="OrthoDB" id="167668at2759"/>
<keyword evidence="17" id="KW-1185">Reference proteome</keyword>
<dbReference type="GO" id="GO:2001240">
    <property type="term" value="P:negative regulation of extrinsic apoptotic signaling pathway in absence of ligand"/>
    <property type="evidence" value="ECO:0007669"/>
    <property type="project" value="TreeGrafter"/>
</dbReference>
<dbReference type="InterPro" id="IPR042577">
    <property type="entry name" value="EYA_dom_metazoan"/>
</dbReference>
<feature type="active site" description="Nucleophile" evidence="12">
    <location>
        <position position="394"/>
    </location>
</feature>
<keyword evidence="4 13" id="KW-0479">Metal-binding</keyword>
<dbReference type="GO" id="GO:0030154">
    <property type="term" value="P:cell differentiation"/>
    <property type="evidence" value="ECO:0007669"/>
    <property type="project" value="TreeGrafter"/>
</dbReference>
<dbReference type="GO" id="GO:0045739">
    <property type="term" value="P:positive regulation of DNA repair"/>
    <property type="evidence" value="ECO:0007669"/>
    <property type="project" value="TreeGrafter"/>
</dbReference>
<dbReference type="GO" id="GO:0046872">
    <property type="term" value="F:metal ion binding"/>
    <property type="evidence" value="ECO:0007669"/>
    <property type="project" value="UniProtKB-KW"/>
</dbReference>
<evidence type="ECO:0000313" key="17">
    <source>
        <dbReference type="Proteomes" id="UP000198287"/>
    </source>
</evidence>
<dbReference type="Gene3D" id="3.40.50.12350">
    <property type="match status" value="1"/>
</dbReference>
<keyword evidence="10" id="KW-0539">Nucleus</keyword>
<evidence type="ECO:0000313" key="16">
    <source>
        <dbReference type="EMBL" id="OXA62722.1"/>
    </source>
</evidence>
<gene>
    <name evidence="16" type="ORF">Fcan01_02132</name>
</gene>
<organism evidence="16 17">
    <name type="scientific">Folsomia candida</name>
    <name type="common">Springtail</name>
    <dbReference type="NCBI Taxonomy" id="158441"/>
    <lineage>
        <taxon>Eukaryota</taxon>
        <taxon>Metazoa</taxon>
        <taxon>Ecdysozoa</taxon>
        <taxon>Arthropoda</taxon>
        <taxon>Hexapoda</taxon>
        <taxon>Collembola</taxon>
        <taxon>Entomobryomorpha</taxon>
        <taxon>Isotomoidea</taxon>
        <taxon>Isotomidae</taxon>
        <taxon>Proisotominae</taxon>
        <taxon>Folsomia</taxon>
    </lineage>
</organism>
<feature type="region of interest" description="Disordered" evidence="15">
    <location>
        <begin position="346"/>
        <end position="385"/>
    </location>
</feature>
<evidence type="ECO:0000256" key="9">
    <source>
        <dbReference type="ARBA" id="ARBA00023163"/>
    </source>
</evidence>
<evidence type="ECO:0000256" key="6">
    <source>
        <dbReference type="ARBA" id="ARBA00022842"/>
    </source>
</evidence>
<feature type="compositionally biased region" description="Polar residues" evidence="15">
    <location>
        <begin position="37"/>
        <end position="62"/>
    </location>
</feature>
<feature type="compositionally biased region" description="Polar residues" evidence="15">
    <location>
        <begin position="102"/>
        <end position="111"/>
    </location>
</feature>
<dbReference type="CDD" id="cd02601">
    <property type="entry name" value="HAD_Eya"/>
    <property type="match status" value="1"/>
</dbReference>
<dbReference type="OMA" id="PAKCKER"/>
<feature type="region of interest" description="Disordered" evidence="15">
    <location>
        <begin position="75"/>
        <end position="112"/>
    </location>
</feature>
<comment type="subcellular location">
    <subcellularLocation>
        <location evidence="1">Nucleus</location>
    </subcellularLocation>
</comment>
<evidence type="ECO:0000256" key="15">
    <source>
        <dbReference type="SAM" id="MobiDB-lite"/>
    </source>
</evidence>
<feature type="binding site" evidence="13">
    <location>
        <position position="396"/>
    </location>
    <ligand>
        <name>Mg(2+)</name>
        <dbReference type="ChEBI" id="CHEBI:18420"/>
    </ligand>
</feature>
<evidence type="ECO:0000256" key="8">
    <source>
        <dbReference type="ARBA" id="ARBA00023015"/>
    </source>
</evidence>
<dbReference type="STRING" id="158441.A0A226EYP6"/>
<evidence type="ECO:0000256" key="12">
    <source>
        <dbReference type="PIRSR" id="PIRSR628472-1"/>
    </source>
</evidence>
<accession>A0A226EYP6</accession>
<proteinExistence type="inferred from homology"/>
<comment type="similarity">
    <text evidence="2 14">Belongs to the HAD-like hydrolase superfamily. EYA family.</text>
</comment>
<feature type="region of interest" description="Disordered" evidence="15">
    <location>
        <begin position="289"/>
        <end position="314"/>
    </location>
</feature>
<feature type="compositionally biased region" description="Basic residues" evidence="15">
    <location>
        <begin position="363"/>
        <end position="376"/>
    </location>
</feature>
<evidence type="ECO:0000256" key="14">
    <source>
        <dbReference type="RuleBase" id="RU362036"/>
    </source>
</evidence>
<dbReference type="AlphaFoldDB" id="A0A226EYP6"/>
<feature type="binding site" evidence="13">
    <location>
        <position position="394"/>
    </location>
    <ligand>
        <name>Mg(2+)</name>
        <dbReference type="ChEBI" id="CHEBI:18420"/>
    </ligand>
</feature>
<evidence type="ECO:0000256" key="10">
    <source>
        <dbReference type="ARBA" id="ARBA00023242"/>
    </source>
</evidence>
<comment type="catalytic activity">
    <reaction evidence="11 14">
        <text>O-phospho-L-tyrosyl-[protein] + H2O = L-tyrosyl-[protein] + phosphate</text>
        <dbReference type="Rhea" id="RHEA:10684"/>
        <dbReference type="Rhea" id="RHEA-COMP:10136"/>
        <dbReference type="Rhea" id="RHEA-COMP:20101"/>
        <dbReference type="ChEBI" id="CHEBI:15377"/>
        <dbReference type="ChEBI" id="CHEBI:43474"/>
        <dbReference type="ChEBI" id="CHEBI:46858"/>
        <dbReference type="ChEBI" id="CHEBI:61978"/>
        <dbReference type="EC" id="3.1.3.48"/>
    </reaction>
</comment>
<keyword evidence="8 14" id="KW-0805">Transcription regulation</keyword>
<dbReference type="InterPro" id="IPR028472">
    <property type="entry name" value="EYA"/>
</dbReference>
<evidence type="ECO:0000256" key="5">
    <source>
        <dbReference type="ARBA" id="ARBA00022801"/>
    </source>
</evidence>
<dbReference type="GO" id="GO:0004725">
    <property type="term" value="F:protein tyrosine phosphatase activity"/>
    <property type="evidence" value="ECO:0007669"/>
    <property type="project" value="UniProtKB-EC"/>
</dbReference>
<keyword evidence="6 13" id="KW-0460">Magnesium</keyword>
<evidence type="ECO:0000256" key="2">
    <source>
        <dbReference type="ARBA" id="ARBA00010501"/>
    </source>
</evidence>
<keyword evidence="3" id="KW-0217">Developmental protein</keyword>
<dbReference type="SFLD" id="SFLDS00003">
    <property type="entry name" value="Haloacid_Dehalogenase"/>
    <property type="match status" value="1"/>
</dbReference>